<organism evidence="3 4">
    <name type="scientific">Salinivibrio kushneri</name>
    <dbReference type="NCBI Taxonomy" id="1908198"/>
    <lineage>
        <taxon>Bacteria</taxon>
        <taxon>Pseudomonadati</taxon>
        <taxon>Pseudomonadota</taxon>
        <taxon>Gammaproteobacteria</taxon>
        <taxon>Vibrionales</taxon>
        <taxon>Vibrionaceae</taxon>
        <taxon>Salinivibrio</taxon>
    </lineage>
</organism>
<dbReference type="HAMAP" id="MF_00715">
    <property type="entry name" value="SlyX"/>
    <property type="match status" value="1"/>
</dbReference>
<keyword evidence="2" id="KW-0175">Coiled coil</keyword>
<reference evidence="3" key="1">
    <citation type="submission" date="2022-09" db="EMBL/GenBank/DDBJ databases">
        <authorList>
            <person name="Li Z.-J."/>
        </authorList>
    </citation>
    <scope>NUCLEOTIDE SEQUENCE</scope>
    <source>
        <strain evidence="3">TGB11</strain>
    </source>
</reference>
<protein>
    <recommendedName>
        <fullName evidence="1">Protein SlyX homolog</fullName>
    </recommendedName>
</protein>
<dbReference type="PANTHER" id="PTHR36508:SF1">
    <property type="entry name" value="PROTEIN SLYX"/>
    <property type="match status" value="1"/>
</dbReference>
<dbReference type="Proteomes" id="UP001164748">
    <property type="component" value="Chromosome"/>
</dbReference>
<feature type="coiled-coil region" evidence="2">
    <location>
        <begin position="4"/>
        <end position="45"/>
    </location>
</feature>
<evidence type="ECO:0000313" key="4">
    <source>
        <dbReference type="Proteomes" id="UP001164748"/>
    </source>
</evidence>
<dbReference type="Pfam" id="PF04102">
    <property type="entry name" value="SlyX"/>
    <property type="match status" value="1"/>
</dbReference>
<dbReference type="InterPro" id="IPR007236">
    <property type="entry name" value="SlyX"/>
</dbReference>
<dbReference type="Gene3D" id="1.20.5.300">
    <property type="match status" value="1"/>
</dbReference>
<evidence type="ECO:0000256" key="1">
    <source>
        <dbReference type="HAMAP-Rule" id="MF_00715"/>
    </source>
</evidence>
<dbReference type="RefSeq" id="WP_077606863.1">
    <property type="nucleotide sequence ID" value="NZ_CP114588.1"/>
</dbReference>
<evidence type="ECO:0000313" key="3">
    <source>
        <dbReference type="EMBL" id="WBA08873.1"/>
    </source>
</evidence>
<dbReference type="AlphaFoldDB" id="A0AA47KLB3"/>
<accession>A0AA47KLB3</accession>
<sequence length="73" mass="8463">MSEIDKLQQQIDDLEYKVAFQEDTLEQLNSALTQQQGDIERMTVQIQYLVSKLKNIEPENIASQAEETPPPHY</sequence>
<dbReference type="EMBL" id="CP114588">
    <property type="protein sequence ID" value="WBA08873.1"/>
    <property type="molecule type" value="Genomic_DNA"/>
</dbReference>
<comment type="similarity">
    <text evidence="1">Belongs to the SlyX family.</text>
</comment>
<proteinExistence type="inferred from homology"/>
<dbReference type="PANTHER" id="PTHR36508">
    <property type="entry name" value="PROTEIN SLYX"/>
    <property type="match status" value="1"/>
</dbReference>
<evidence type="ECO:0000256" key="2">
    <source>
        <dbReference type="SAM" id="Coils"/>
    </source>
</evidence>
<name>A0AA47KLB3_9GAMM</name>
<gene>
    <name evidence="1" type="primary">slyX</name>
    <name evidence="3" type="ORF">N8M53_01175</name>
</gene>